<keyword evidence="5 9" id="KW-0269">Exonuclease</keyword>
<dbReference type="InterPro" id="IPR004610">
    <property type="entry name" value="RecJ"/>
</dbReference>
<dbReference type="Proteomes" id="UP000664417">
    <property type="component" value="Unassembled WGS sequence"/>
</dbReference>
<dbReference type="PANTHER" id="PTHR30255">
    <property type="entry name" value="SINGLE-STRANDED-DNA-SPECIFIC EXONUCLEASE RECJ"/>
    <property type="match status" value="1"/>
</dbReference>
<dbReference type="InterPro" id="IPR038763">
    <property type="entry name" value="DHH_sf"/>
</dbReference>
<dbReference type="AlphaFoldDB" id="A0A8J7Q5N2"/>
<dbReference type="Pfam" id="PF01368">
    <property type="entry name" value="DHH"/>
    <property type="match status" value="1"/>
</dbReference>
<evidence type="ECO:0000256" key="3">
    <source>
        <dbReference type="ARBA" id="ARBA00022722"/>
    </source>
</evidence>
<evidence type="ECO:0000259" key="8">
    <source>
        <dbReference type="Pfam" id="PF17768"/>
    </source>
</evidence>
<dbReference type="Pfam" id="PF17768">
    <property type="entry name" value="RecJ_OB"/>
    <property type="match status" value="1"/>
</dbReference>
<dbReference type="InterPro" id="IPR003156">
    <property type="entry name" value="DHHA1_dom"/>
</dbReference>
<evidence type="ECO:0000256" key="5">
    <source>
        <dbReference type="ARBA" id="ARBA00022839"/>
    </source>
</evidence>
<accession>A0A8J7Q5N2</accession>
<sequence length="559" mass="63335">MAKEWQLMEPDPDQITQLTECHQIDPLLAKCLINRKVLEHQTVEDFLEPCSYQPPDPFQIPDMAIAVTRIQRALEQGERICIYGDYDADGVTAIAILTQALEELGGDVFYYIPDRFFEGVGLQCNRMRLLAEEENVSLIITVDTGARAFEELEYARQLDLDVIITDHHTPDTERPPALAVLNPKERGSVYPFKELCGAGVAFKLAQALAKVYPNRVDLGRHVKIAAIGTIADMVPLREENRWIVASGLRELARDEQGPIRCLLRKLGVRGMPNALDISFKVAPRINAPGRLGDPDTSIAFFKAGTPKEAHRIVEIMDGMNTVRQMLERELEQKINRQLRHMYRNKIPSFIVVAGRHWHRGILGIMACKILRRYGRPTCVLSFDHNEAHGSIRSIPGLNILEPLDGIASLLNSYGGHPEAAGVSLPVTNIPQFRERMNELIDSRNDACKLVFFVDAVVEWQDLDRKLFSTISKMEPFGIGNQMPTFMTGGLILESEPVRKGPWFHFEASDGHVARKCTFYHPNDLNFEFERFDSVDLVYSLTPFRDDYQVQIIEMRPSEN</sequence>
<dbReference type="Pfam" id="PF02272">
    <property type="entry name" value="DHHA1"/>
    <property type="match status" value="1"/>
</dbReference>
<keyword evidence="3" id="KW-0540">Nuclease</keyword>
<dbReference type="Gene3D" id="3.90.1640.30">
    <property type="match status" value="1"/>
</dbReference>
<feature type="domain" description="DHHA1" evidence="7">
    <location>
        <begin position="349"/>
        <end position="440"/>
    </location>
</feature>
<dbReference type="GO" id="GO:0008409">
    <property type="term" value="F:5'-3' exonuclease activity"/>
    <property type="evidence" value="ECO:0007669"/>
    <property type="project" value="InterPro"/>
</dbReference>
<proteinExistence type="inferred from homology"/>
<evidence type="ECO:0000259" key="6">
    <source>
        <dbReference type="Pfam" id="PF01368"/>
    </source>
</evidence>
<evidence type="ECO:0000256" key="4">
    <source>
        <dbReference type="ARBA" id="ARBA00022801"/>
    </source>
</evidence>
<evidence type="ECO:0000256" key="1">
    <source>
        <dbReference type="ARBA" id="ARBA00005915"/>
    </source>
</evidence>
<keyword evidence="10" id="KW-1185">Reference proteome</keyword>
<gene>
    <name evidence="9" type="primary">recJ</name>
    <name evidence="9" type="ORF">J3U88_08210</name>
</gene>
<dbReference type="RefSeq" id="WP_207858202.1">
    <property type="nucleotide sequence ID" value="NZ_JAFREP010000005.1"/>
</dbReference>
<dbReference type="GO" id="GO:0006281">
    <property type="term" value="P:DNA repair"/>
    <property type="evidence" value="ECO:0007669"/>
    <property type="project" value="InterPro"/>
</dbReference>
<dbReference type="NCBIfam" id="TIGR00644">
    <property type="entry name" value="recJ"/>
    <property type="match status" value="1"/>
</dbReference>
<dbReference type="SUPFAM" id="SSF64182">
    <property type="entry name" value="DHH phosphoesterases"/>
    <property type="match status" value="1"/>
</dbReference>
<comment type="caution">
    <text evidence="9">The sequence shown here is derived from an EMBL/GenBank/DDBJ whole genome shotgun (WGS) entry which is preliminary data.</text>
</comment>
<comment type="similarity">
    <text evidence="1">Belongs to the RecJ family.</text>
</comment>
<dbReference type="EMBL" id="JAFREP010000005">
    <property type="protein sequence ID" value="MBO1318436.1"/>
    <property type="molecule type" value="Genomic_DNA"/>
</dbReference>
<dbReference type="Gene3D" id="3.10.310.30">
    <property type="match status" value="1"/>
</dbReference>
<evidence type="ECO:0000259" key="7">
    <source>
        <dbReference type="Pfam" id="PF02272"/>
    </source>
</evidence>
<evidence type="ECO:0000256" key="2">
    <source>
        <dbReference type="ARBA" id="ARBA00019841"/>
    </source>
</evidence>
<reference evidence="9" key="1">
    <citation type="submission" date="2021-03" db="EMBL/GenBank/DDBJ databases">
        <authorList>
            <person name="Wang G."/>
        </authorList>
    </citation>
    <scope>NUCLEOTIDE SEQUENCE</scope>
    <source>
        <strain evidence="9">KCTC 12899</strain>
    </source>
</reference>
<dbReference type="GO" id="GO:0003676">
    <property type="term" value="F:nucleic acid binding"/>
    <property type="evidence" value="ECO:0007669"/>
    <property type="project" value="InterPro"/>
</dbReference>
<organism evidence="9 10">
    <name type="scientific">Acanthopleuribacter pedis</name>
    <dbReference type="NCBI Taxonomy" id="442870"/>
    <lineage>
        <taxon>Bacteria</taxon>
        <taxon>Pseudomonadati</taxon>
        <taxon>Acidobacteriota</taxon>
        <taxon>Holophagae</taxon>
        <taxon>Acanthopleuribacterales</taxon>
        <taxon>Acanthopleuribacteraceae</taxon>
        <taxon>Acanthopleuribacter</taxon>
    </lineage>
</organism>
<dbReference type="PANTHER" id="PTHR30255:SF2">
    <property type="entry name" value="SINGLE-STRANDED-DNA-SPECIFIC EXONUCLEASE RECJ"/>
    <property type="match status" value="1"/>
</dbReference>
<evidence type="ECO:0000313" key="10">
    <source>
        <dbReference type="Proteomes" id="UP000664417"/>
    </source>
</evidence>
<protein>
    <recommendedName>
        <fullName evidence="2">Single-stranded-DNA-specific exonuclease RecJ</fullName>
    </recommendedName>
</protein>
<keyword evidence="4" id="KW-0378">Hydrolase</keyword>
<dbReference type="InterPro" id="IPR051673">
    <property type="entry name" value="SSDNA_exonuclease_RecJ"/>
</dbReference>
<feature type="domain" description="RecJ OB" evidence="8">
    <location>
        <begin position="453"/>
        <end position="541"/>
    </location>
</feature>
<dbReference type="GO" id="GO:0006310">
    <property type="term" value="P:DNA recombination"/>
    <property type="evidence" value="ECO:0007669"/>
    <property type="project" value="InterPro"/>
</dbReference>
<name>A0A8J7Q5N2_9BACT</name>
<feature type="domain" description="DDH" evidence="6">
    <location>
        <begin position="79"/>
        <end position="209"/>
    </location>
</feature>
<evidence type="ECO:0000313" key="9">
    <source>
        <dbReference type="EMBL" id="MBO1318436.1"/>
    </source>
</evidence>
<dbReference type="InterPro" id="IPR041122">
    <property type="entry name" value="RecJ_OB"/>
</dbReference>
<dbReference type="InterPro" id="IPR001667">
    <property type="entry name" value="DDH_dom"/>
</dbReference>